<dbReference type="CDD" id="cd12912">
    <property type="entry name" value="PDC2_MCP_like"/>
    <property type="match status" value="1"/>
</dbReference>
<dbReference type="InterPro" id="IPR036890">
    <property type="entry name" value="HATPase_C_sf"/>
</dbReference>
<evidence type="ECO:0000256" key="2">
    <source>
        <dbReference type="ARBA" id="ARBA00022475"/>
    </source>
</evidence>
<dbReference type="SMART" id="SM00304">
    <property type="entry name" value="HAMP"/>
    <property type="match status" value="1"/>
</dbReference>
<dbReference type="Pfam" id="PF02518">
    <property type="entry name" value="HATPase_c"/>
    <property type="match status" value="1"/>
</dbReference>
<feature type="domain" description="HAMP" evidence="8">
    <location>
        <begin position="333"/>
        <end position="385"/>
    </location>
</feature>
<evidence type="ECO:0000256" key="3">
    <source>
        <dbReference type="ARBA" id="ARBA00022553"/>
    </source>
</evidence>
<dbReference type="InterPro" id="IPR050640">
    <property type="entry name" value="Bact_2-comp_sensor_kinase"/>
</dbReference>
<comment type="caution">
    <text evidence="9">The sequence shown here is derived from an EMBL/GenBank/DDBJ whole genome shotgun (WGS) entry which is preliminary data.</text>
</comment>
<gene>
    <name evidence="9" type="ORF">BSK52_27100</name>
</gene>
<name>A0A1R0XJZ9_9BACL</name>
<keyword evidence="5 9" id="KW-0418">Kinase</keyword>
<dbReference type="Pfam" id="PF06580">
    <property type="entry name" value="His_kinase"/>
    <property type="match status" value="1"/>
</dbReference>
<evidence type="ECO:0000256" key="7">
    <source>
        <dbReference type="SAM" id="Phobius"/>
    </source>
</evidence>
<dbReference type="Gene3D" id="3.30.450.20">
    <property type="entry name" value="PAS domain"/>
    <property type="match status" value="1"/>
</dbReference>
<evidence type="ECO:0000313" key="10">
    <source>
        <dbReference type="Proteomes" id="UP000187439"/>
    </source>
</evidence>
<dbReference type="SUPFAM" id="SSF55874">
    <property type="entry name" value="ATPase domain of HSP90 chaperone/DNA topoisomerase II/histidine kinase"/>
    <property type="match status" value="1"/>
</dbReference>
<dbReference type="OrthoDB" id="9776552at2"/>
<evidence type="ECO:0000256" key="6">
    <source>
        <dbReference type="ARBA" id="ARBA00023136"/>
    </source>
</evidence>
<dbReference type="InterPro" id="IPR003594">
    <property type="entry name" value="HATPase_dom"/>
</dbReference>
<accession>A0A1R0XJZ9</accession>
<dbReference type="Gene3D" id="3.30.565.10">
    <property type="entry name" value="Histidine kinase-like ATPase, C-terminal domain"/>
    <property type="match status" value="1"/>
</dbReference>
<evidence type="ECO:0000313" key="9">
    <source>
        <dbReference type="EMBL" id="OMD35421.1"/>
    </source>
</evidence>
<dbReference type="SUPFAM" id="SSF158472">
    <property type="entry name" value="HAMP domain-like"/>
    <property type="match status" value="1"/>
</dbReference>
<keyword evidence="7" id="KW-1133">Transmembrane helix</keyword>
<dbReference type="PROSITE" id="PS50885">
    <property type="entry name" value="HAMP"/>
    <property type="match status" value="1"/>
</dbReference>
<comment type="subcellular location">
    <subcellularLocation>
        <location evidence="1">Cell membrane</location>
        <topology evidence="1">Multi-pass membrane protein</topology>
    </subcellularLocation>
</comment>
<protein>
    <submittedName>
        <fullName evidence="9">Two-component sensor histidine kinase</fullName>
    </submittedName>
</protein>
<dbReference type="Proteomes" id="UP000187439">
    <property type="component" value="Unassembled WGS sequence"/>
</dbReference>
<dbReference type="PANTHER" id="PTHR34220:SF7">
    <property type="entry name" value="SENSOR HISTIDINE KINASE YPDA"/>
    <property type="match status" value="1"/>
</dbReference>
<keyword evidence="6 7" id="KW-0472">Membrane</keyword>
<dbReference type="SMART" id="SM00387">
    <property type="entry name" value="HATPase_c"/>
    <property type="match status" value="1"/>
</dbReference>
<evidence type="ECO:0000256" key="5">
    <source>
        <dbReference type="ARBA" id="ARBA00022777"/>
    </source>
</evidence>
<dbReference type="GO" id="GO:0005886">
    <property type="term" value="C:plasma membrane"/>
    <property type="evidence" value="ECO:0007669"/>
    <property type="project" value="UniProtKB-SubCell"/>
</dbReference>
<dbReference type="RefSeq" id="WP_076121416.1">
    <property type="nucleotide sequence ID" value="NZ_MPTC01000040.1"/>
</dbReference>
<proteinExistence type="predicted"/>
<feature type="transmembrane region" description="Helical" evidence="7">
    <location>
        <begin position="312"/>
        <end position="336"/>
    </location>
</feature>
<dbReference type="PANTHER" id="PTHR34220">
    <property type="entry name" value="SENSOR HISTIDINE KINASE YPDA"/>
    <property type="match status" value="1"/>
</dbReference>
<dbReference type="AlphaFoldDB" id="A0A1R0XJZ9"/>
<organism evidence="9 10">
    <name type="scientific">Paenibacillus odorifer</name>
    <dbReference type="NCBI Taxonomy" id="189426"/>
    <lineage>
        <taxon>Bacteria</taxon>
        <taxon>Bacillati</taxon>
        <taxon>Bacillota</taxon>
        <taxon>Bacilli</taxon>
        <taxon>Bacillales</taxon>
        <taxon>Paenibacillaceae</taxon>
        <taxon>Paenibacillus</taxon>
    </lineage>
</organism>
<dbReference type="InterPro" id="IPR003660">
    <property type="entry name" value="HAMP_dom"/>
</dbReference>
<dbReference type="GO" id="GO:0000155">
    <property type="term" value="F:phosphorelay sensor kinase activity"/>
    <property type="evidence" value="ECO:0007669"/>
    <property type="project" value="InterPro"/>
</dbReference>
<dbReference type="Pfam" id="PF00672">
    <property type="entry name" value="HAMP"/>
    <property type="match status" value="1"/>
</dbReference>
<dbReference type="CDD" id="cd06225">
    <property type="entry name" value="HAMP"/>
    <property type="match status" value="1"/>
</dbReference>
<evidence type="ECO:0000259" key="8">
    <source>
        <dbReference type="PROSITE" id="PS50885"/>
    </source>
</evidence>
<keyword evidence="2" id="KW-1003">Cell membrane</keyword>
<keyword evidence="7" id="KW-0812">Transmembrane</keyword>
<evidence type="ECO:0000256" key="4">
    <source>
        <dbReference type="ARBA" id="ARBA00022679"/>
    </source>
</evidence>
<dbReference type="Gene3D" id="6.10.340.10">
    <property type="match status" value="1"/>
</dbReference>
<dbReference type="InterPro" id="IPR010559">
    <property type="entry name" value="Sig_transdc_His_kin_internal"/>
</dbReference>
<reference evidence="9 10" key="1">
    <citation type="submission" date="2016-10" db="EMBL/GenBank/DDBJ databases">
        <title>Paenibacillus species isolates.</title>
        <authorList>
            <person name="Beno S.M."/>
        </authorList>
    </citation>
    <scope>NUCLEOTIDE SEQUENCE [LARGE SCALE GENOMIC DNA]</scope>
    <source>
        <strain evidence="9 10">FSL H7-0710</strain>
    </source>
</reference>
<evidence type="ECO:0000256" key="1">
    <source>
        <dbReference type="ARBA" id="ARBA00004651"/>
    </source>
</evidence>
<dbReference type="EMBL" id="MPTC01000040">
    <property type="protein sequence ID" value="OMD35421.1"/>
    <property type="molecule type" value="Genomic_DNA"/>
</dbReference>
<keyword evidence="4" id="KW-0808">Transferase</keyword>
<keyword evidence="3" id="KW-0597">Phosphoprotein</keyword>
<sequence length="617" mass="70305">MVSFIRLVLRKMWLFLANLPMERKLIVVFIFLISLPITYVSYLSSRSMFNSVLVNATESANQMTSNASDTIDRYVADLKRYTALPLYNTDVQFYLTQQNTDWDKNTGMAMFLSYLKHTKEEIIAVYMVDQYGSVFYDRVPGIHELYPEERLAEWRTLSEEAGAAPVIQGKHTIRVNSNLHREVISVLRTINSVSTLDNIGILVFDVDINLFKGIIDPVNAVTQGNTLIVDNNGELIYAGEESADSMQAGEEQSLNTQLLLQHVNQQQDHFQIEINGQSYLAVYTVSKQTGWTTMVTIPLARILSPVQKNRNALILTTLIIIAFALCVATIISHALTKPLKSLVRLMKRVQHGNLDVWQHSKYNDEIGMLGSHFNRMIIRVKDLLQEVSLTEKRKQKADMRALQNQINPHFIYNTLESIRMLAESNDDPRVAKLTYLLGLQMRYSIVRSEEAVTIRQELDHVRNYYHLLQIRFPDKFSLDIDVPEKFLHLPVIKLVFQPIVENAVFHGLDQKVGLGTLRITAWSEHGKVVFCVEDDGIGMDEATLRSLNNSLQNGTESEMFGIGLRNVNERIRLHYGSSIGLLVESTLGVGTRVTLRIEDITFTTHSEDDMNYGEEML</sequence>